<dbReference type="SUPFAM" id="SSF144083">
    <property type="entry name" value="Magnesium transport protein CorA, transmembrane region"/>
    <property type="match status" value="1"/>
</dbReference>
<keyword evidence="11" id="KW-1185">Reference proteome</keyword>
<feature type="compositionally biased region" description="Low complexity" evidence="8">
    <location>
        <begin position="52"/>
        <end position="62"/>
    </location>
</feature>
<sequence>MAGDYGSTRVTKAPRGSMKRNDSAGGFRSTYSHQAPSGNPLYGSESDDDESNLSSSPRSPLLANKRASISQSSDRPRRPSLPAHMHQSYSHSQNERYDAYRWLSNTGSEPGIDVRQDPGRYAELDDEVGVTVVDYATDGTASRVDLPGSKLETWLNSQDGKRPVSPAPQTPGLDEKKANDRPRKSVRWINLDGINFETIKVLALKYNLHPLAIEDALRANNNPRSKIDFYAEHLYTQVYPQYIRAEDEEEIKEAVNLPAKRPFELGSHATYGRGRSQNMEEEDLEASGIKHKQSWAGRLFSRAKRANKIHVLPEGVEGVFEPLQNQGIGHGPMAMMGPAHRSTVDELSAKYMVPIRRTVYSCFMLRDGTLITMSATPYAGILDPIYLRLENPDGILRKTSDSSMLLEALLDIVVDIAIEISQAFEAEILKIEAGCLIRPEMGAVRHLHVISSQLTRLKRTLSPLSRVLYTLRNRDQERALASLLYGAKSSGTIHQLNHDHGHHSGVGHMTEKTGLDTPGGEVRESLWSAEDSAGYISRITKIYLSDVIDHLDTVLNAIDQFTVTTDHLTSFVFNLMSFDSNSSMERLSLVTVIFMPATFMTGYWGMNIEIERFTSMPYDDYGFWLVAIPVLSFFFIVFCHQWIWNTINVGRRLWAQRKREEAVYMSRKHQ</sequence>
<dbReference type="PANTHER" id="PTHR46494:SF1">
    <property type="entry name" value="CORA FAMILY METAL ION TRANSPORTER (EUROFUNG)"/>
    <property type="match status" value="1"/>
</dbReference>
<comment type="subcellular location">
    <subcellularLocation>
        <location evidence="1">Cell membrane</location>
        <topology evidence="1">Multi-pass membrane protein</topology>
    </subcellularLocation>
</comment>
<evidence type="ECO:0000313" key="10">
    <source>
        <dbReference type="EMBL" id="KAG7571526.1"/>
    </source>
</evidence>
<dbReference type="InterPro" id="IPR002523">
    <property type="entry name" value="MgTranspt_CorA/ZnTranspt_ZntB"/>
</dbReference>
<reference evidence="10" key="1">
    <citation type="submission" date="2020-04" db="EMBL/GenBank/DDBJ databases">
        <title>Analysis of mating type loci in Filobasidium floriforme.</title>
        <authorList>
            <person name="Nowrousian M."/>
        </authorList>
    </citation>
    <scope>NUCLEOTIDE SEQUENCE</scope>
    <source>
        <strain evidence="10">CBS 6242</strain>
    </source>
</reference>
<dbReference type="AlphaFoldDB" id="A0A8K0NTH7"/>
<evidence type="ECO:0000256" key="5">
    <source>
        <dbReference type="ARBA" id="ARBA00022692"/>
    </source>
</evidence>
<dbReference type="Gene3D" id="3.30.460.20">
    <property type="entry name" value="CorA soluble domain-like"/>
    <property type="match status" value="1"/>
</dbReference>
<feature type="region of interest" description="Disordered" evidence="8">
    <location>
        <begin position="149"/>
        <end position="182"/>
    </location>
</feature>
<evidence type="ECO:0000256" key="6">
    <source>
        <dbReference type="ARBA" id="ARBA00022989"/>
    </source>
</evidence>
<proteinExistence type="inferred from homology"/>
<name>A0A8K0NTH7_9TREE</name>
<feature type="transmembrane region" description="Helical" evidence="9">
    <location>
        <begin position="621"/>
        <end position="644"/>
    </location>
</feature>
<dbReference type="GO" id="GO:0015087">
    <property type="term" value="F:cobalt ion transmembrane transporter activity"/>
    <property type="evidence" value="ECO:0007669"/>
    <property type="project" value="TreeGrafter"/>
</dbReference>
<keyword evidence="3" id="KW-0813">Transport</keyword>
<dbReference type="Pfam" id="PF01544">
    <property type="entry name" value="CorA"/>
    <property type="match status" value="1"/>
</dbReference>
<gene>
    <name evidence="10" type="ORF">FFLO_00542</name>
</gene>
<feature type="region of interest" description="Disordered" evidence="8">
    <location>
        <begin position="1"/>
        <end position="94"/>
    </location>
</feature>
<organism evidence="10 11">
    <name type="scientific">Filobasidium floriforme</name>
    <dbReference type="NCBI Taxonomy" id="5210"/>
    <lineage>
        <taxon>Eukaryota</taxon>
        <taxon>Fungi</taxon>
        <taxon>Dikarya</taxon>
        <taxon>Basidiomycota</taxon>
        <taxon>Agaricomycotina</taxon>
        <taxon>Tremellomycetes</taxon>
        <taxon>Filobasidiales</taxon>
        <taxon>Filobasidiaceae</taxon>
        <taxon>Filobasidium</taxon>
    </lineage>
</organism>
<evidence type="ECO:0000313" key="11">
    <source>
        <dbReference type="Proteomes" id="UP000812966"/>
    </source>
</evidence>
<dbReference type="EMBL" id="JABELV010000006">
    <property type="protein sequence ID" value="KAG7571526.1"/>
    <property type="molecule type" value="Genomic_DNA"/>
</dbReference>
<evidence type="ECO:0000256" key="2">
    <source>
        <dbReference type="ARBA" id="ARBA00009765"/>
    </source>
</evidence>
<dbReference type="GO" id="GO:0050897">
    <property type="term" value="F:cobalt ion binding"/>
    <property type="evidence" value="ECO:0007669"/>
    <property type="project" value="TreeGrafter"/>
</dbReference>
<evidence type="ECO:0000256" key="9">
    <source>
        <dbReference type="SAM" id="Phobius"/>
    </source>
</evidence>
<feature type="transmembrane region" description="Helical" evidence="9">
    <location>
        <begin position="587"/>
        <end position="606"/>
    </location>
</feature>
<evidence type="ECO:0000256" key="4">
    <source>
        <dbReference type="ARBA" id="ARBA00022475"/>
    </source>
</evidence>
<keyword evidence="4" id="KW-1003">Cell membrane</keyword>
<dbReference type="GO" id="GO:0000287">
    <property type="term" value="F:magnesium ion binding"/>
    <property type="evidence" value="ECO:0007669"/>
    <property type="project" value="TreeGrafter"/>
</dbReference>
<dbReference type="InterPro" id="IPR045861">
    <property type="entry name" value="CorA_cytoplasmic_dom"/>
</dbReference>
<evidence type="ECO:0008006" key="12">
    <source>
        <dbReference type="Google" id="ProtNLM"/>
    </source>
</evidence>
<evidence type="ECO:0000256" key="7">
    <source>
        <dbReference type="ARBA" id="ARBA00023136"/>
    </source>
</evidence>
<dbReference type="GO" id="GO:0015095">
    <property type="term" value="F:magnesium ion transmembrane transporter activity"/>
    <property type="evidence" value="ECO:0007669"/>
    <property type="project" value="TreeGrafter"/>
</dbReference>
<dbReference type="SUPFAM" id="SSF143865">
    <property type="entry name" value="CorA soluble domain-like"/>
    <property type="match status" value="1"/>
</dbReference>
<evidence type="ECO:0000256" key="1">
    <source>
        <dbReference type="ARBA" id="ARBA00004651"/>
    </source>
</evidence>
<keyword evidence="6 9" id="KW-1133">Transmembrane helix</keyword>
<keyword evidence="5 9" id="KW-0812">Transmembrane</keyword>
<dbReference type="GO" id="GO:0005886">
    <property type="term" value="C:plasma membrane"/>
    <property type="evidence" value="ECO:0007669"/>
    <property type="project" value="UniProtKB-SubCell"/>
</dbReference>
<dbReference type="Proteomes" id="UP000812966">
    <property type="component" value="Unassembled WGS sequence"/>
</dbReference>
<keyword evidence="7 9" id="KW-0472">Membrane</keyword>
<comment type="similarity">
    <text evidence="2">Belongs to the CorA metal ion transporter (MIT) (TC 1.A.35) family.</text>
</comment>
<dbReference type="PANTHER" id="PTHR46494">
    <property type="entry name" value="CORA FAMILY METAL ION TRANSPORTER (EUROFUNG)"/>
    <property type="match status" value="1"/>
</dbReference>
<comment type="caution">
    <text evidence="10">The sequence shown here is derived from an EMBL/GenBank/DDBJ whole genome shotgun (WGS) entry which is preliminary data.</text>
</comment>
<evidence type="ECO:0000256" key="8">
    <source>
        <dbReference type="SAM" id="MobiDB-lite"/>
    </source>
</evidence>
<accession>A0A8K0NTH7</accession>
<dbReference type="Gene3D" id="1.20.58.340">
    <property type="entry name" value="Magnesium transport protein CorA, transmembrane region"/>
    <property type="match status" value="2"/>
</dbReference>
<evidence type="ECO:0000256" key="3">
    <source>
        <dbReference type="ARBA" id="ARBA00022448"/>
    </source>
</evidence>
<dbReference type="InterPro" id="IPR045863">
    <property type="entry name" value="CorA_TM1_TM2"/>
</dbReference>
<feature type="compositionally biased region" description="Basic and acidic residues" evidence="8">
    <location>
        <begin position="173"/>
        <end position="182"/>
    </location>
</feature>
<protein>
    <recommendedName>
        <fullName evidence="12">Magnesium transport protein CorA</fullName>
    </recommendedName>
</protein>